<feature type="transmembrane region" description="Helical" evidence="1">
    <location>
        <begin position="33"/>
        <end position="53"/>
    </location>
</feature>
<gene>
    <name evidence="2" type="ORF">LshimejAT787_0301210</name>
</gene>
<dbReference type="EMBL" id="BRPK01000003">
    <property type="protein sequence ID" value="GLB35833.1"/>
    <property type="molecule type" value="Genomic_DNA"/>
</dbReference>
<proteinExistence type="predicted"/>
<protein>
    <submittedName>
        <fullName evidence="2">Uncharacterized protein</fullName>
    </submittedName>
</protein>
<accession>A0A9P3PH49</accession>
<comment type="caution">
    <text evidence="2">The sequence shown here is derived from an EMBL/GenBank/DDBJ whole genome shotgun (WGS) entry which is preliminary data.</text>
</comment>
<dbReference type="OrthoDB" id="2555959at2759"/>
<keyword evidence="1" id="KW-0472">Membrane</keyword>
<reference evidence="2" key="1">
    <citation type="submission" date="2022-07" db="EMBL/GenBank/DDBJ databases">
        <title>The genome of Lyophyllum shimeji provides insight into the initial evolution of ectomycorrhizal fungal genome.</title>
        <authorList>
            <person name="Kobayashi Y."/>
            <person name="Shibata T."/>
            <person name="Hirakawa H."/>
            <person name="Shigenobu S."/>
            <person name="Nishiyama T."/>
            <person name="Yamada A."/>
            <person name="Hasebe M."/>
            <person name="Kawaguchi M."/>
        </authorList>
    </citation>
    <scope>NUCLEOTIDE SEQUENCE</scope>
    <source>
        <strain evidence="2">AT787</strain>
    </source>
</reference>
<dbReference type="Proteomes" id="UP001063166">
    <property type="component" value="Unassembled WGS sequence"/>
</dbReference>
<evidence type="ECO:0000313" key="2">
    <source>
        <dbReference type="EMBL" id="GLB35833.1"/>
    </source>
</evidence>
<dbReference type="AlphaFoldDB" id="A0A9P3PH49"/>
<keyword evidence="3" id="KW-1185">Reference proteome</keyword>
<evidence type="ECO:0000313" key="3">
    <source>
        <dbReference type="Proteomes" id="UP001063166"/>
    </source>
</evidence>
<keyword evidence="1" id="KW-1133">Transmembrane helix</keyword>
<sequence length="73" mass="7564">MPANDVPPGVRKNPIANRTLAQSYAALPARTRLLFGLVACAVGGAGLAIADILEEKIPAQKSNATDSQQRGAH</sequence>
<organism evidence="2 3">
    <name type="scientific">Lyophyllum shimeji</name>
    <name type="common">Hon-shimeji</name>
    <name type="synonym">Tricholoma shimeji</name>
    <dbReference type="NCBI Taxonomy" id="47721"/>
    <lineage>
        <taxon>Eukaryota</taxon>
        <taxon>Fungi</taxon>
        <taxon>Dikarya</taxon>
        <taxon>Basidiomycota</taxon>
        <taxon>Agaricomycotina</taxon>
        <taxon>Agaricomycetes</taxon>
        <taxon>Agaricomycetidae</taxon>
        <taxon>Agaricales</taxon>
        <taxon>Tricholomatineae</taxon>
        <taxon>Lyophyllaceae</taxon>
        <taxon>Lyophyllum</taxon>
    </lineage>
</organism>
<name>A0A9P3PH49_LYOSH</name>
<keyword evidence="1" id="KW-0812">Transmembrane</keyword>
<evidence type="ECO:0000256" key="1">
    <source>
        <dbReference type="SAM" id="Phobius"/>
    </source>
</evidence>